<dbReference type="InterPro" id="IPR037050">
    <property type="entry name" value="DUF1254_sf"/>
</dbReference>
<dbReference type="PANTHER" id="PTHR36509">
    <property type="entry name" value="BLL3101 PROTEIN"/>
    <property type="match status" value="1"/>
</dbReference>
<reference evidence="3 4" key="1">
    <citation type="submission" date="2006-05" db="EMBL/GenBank/DDBJ databases">
        <authorList>
            <person name="King G."/>
            <person name="Ferriera S."/>
            <person name="Johnson J."/>
            <person name="Kravitz S."/>
            <person name="Beeson K."/>
            <person name="Sutton G."/>
            <person name="Rogers Y.-H."/>
            <person name="Friedman R."/>
            <person name="Frazier M."/>
            <person name="Venter J.C."/>
        </authorList>
    </citation>
    <scope>NUCLEOTIDE SEQUENCE [LARGE SCALE GENOMIC DNA]</scope>
    <source>
        <strain evidence="4">ATCC 25650 / DSM 13394 / JCM 20685 / NBRC 16684 / NCIMB 2208 / IAM 12614 / B1</strain>
    </source>
</reference>
<dbReference type="Gene3D" id="2.60.120.600">
    <property type="entry name" value="Domain of unknown function DUF1214, C-terminal domain"/>
    <property type="match status" value="1"/>
</dbReference>
<feature type="domain" description="DUF1214" evidence="1">
    <location>
        <begin position="357"/>
        <end position="464"/>
    </location>
</feature>
<comment type="caution">
    <text evidence="3">The sequence shown here is derived from an EMBL/GenBank/DDBJ whole genome shotgun (WGS) entry which is preliminary data.</text>
</comment>
<dbReference type="SUPFAM" id="SSF160935">
    <property type="entry name" value="VPA0735-like"/>
    <property type="match status" value="1"/>
</dbReference>
<dbReference type="AlphaFoldDB" id="A0NZW7"/>
<gene>
    <name evidence="3" type="ORF">SIAM614_26156</name>
</gene>
<evidence type="ECO:0000259" key="2">
    <source>
        <dbReference type="Pfam" id="PF06863"/>
    </source>
</evidence>
<sequence length="489" mass="53787">MNLSARIAGVFFATSVLFGNGAAKAQDLTQAEANEIAVEAYLYLYPLITMDLTRRQLISIEPGPGSMGGYENWFRNISAYPTADEKSVVRPNFDTLYSSTFLDLTKEPMIVSAPDTKGRYYLLPMLDMWTDVFASPGSRTTGTKAGTFLVTGPGWAPENGKELGDDFAKQFDLPEETQLIASPTNHVWIIGRTKTDGPSDYEAVHEIQAGYKVTPLSKWGQELPEPVFSPDPTVDTKTPPKKQVDTMAGKDYFTCGAELLKVEPPHITDQPILARMARLGFREGESFDFEAASPLVQSALKDAPVTAQKLMAWKSPRIANFANQWSMDVDTVGVYGTYYLKRALMAQLGLGANLPADAVYPIAMTDGDGNPLTGTNDYVLHFDAGDLPPVNAFWSVTIYDNDGYQVANSLNRFALSSWMPMQKNPDGSLDLYFQHESPGKDREANWLPAPDGPFNVTMRLYAPKPQVLIGKWAPPAINKAEKLSVHTAQ</sequence>
<dbReference type="Gene3D" id="2.60.40.1610">
    <property type="entry name" value="Domain of unknown function DUF1254"/>
    <property type="match status" value="1"/>
</dbReference>
<evidence type="ECO:0000313" key="3">
    <source>
        <dbReference type="EMBL" id="EAV41684.1"/>
    </source>
</evidence>
<dbReference type="Pfam" id="PF06742">
    <property type="entry name" value="DUF1214"/>
    <property type="match status" value="1"/>
</dbReference>
<dbReference type="InterPro" id="IPR010621">
    <property type="entry name" value="DUF1214"/>
</dbReference>
<dbReference type="PANTHER" id="PTHR36509:SF2">
    <property type="entry name" value="BLL3101 PROTEIN"/>
    <property type="match status" value="1"/>
</dbReference>
<dbReference type="eggNOG" id="COG5361">
    <property type="taxonomic scope" value="Bacteria"/>
</dbReference>
<evidence type="ECO:0000313" key="4">
    <source>
        <dbReference type="Proteomes" id="UP000004848"/>
    </source>
</evidence>
<feature type="domain" description="DUF1254" evidence="2">
    <location>
        <begin position="72"/>
        <end position="215"/>
    </location>
</feature>
<proteinExistence type="predicted"/>
<organism evidence="3 4">
    <name type="scientific">Roseibium aggregatum (strain ATCC 25650 / DSM 13394 / JCM 20685 / NBRC 16684 / NCIMB 2208 / IAM 12614 / B1)</name>
    <name type="common">Stappia aggregata</name>
    <dbReference type="NCBI Taxonomy" id="384765"/>
    <lineage>
        <taxon>Bacteria</taxon>
        <taxon>Pseudomonadati</taxon>
        <taxon>Pseudomonadota</taxon>
        <taxon>Alphaproteobacteria</taxon>
        <taxon>Hyphomicrobiales</taxon>
        <taxon>Stappiaceae</taxon>
        <taxon>Roseibium</taxon>
    </lineage>
</organism>
<dbReference type="Proteomes" id="UP000004848">
    <property type="component" value="Unassembled WGS sequence"/>
</dbReference>
<dbReference type="InterPro" id="IPR037049">
    <property type="entry name" value="DUF1214_C_sf"/>
</dbReference>
<name>A0NZW7_ROSAI</name>
<evidence type="ECO:0008006" key="5">
    <source>
        <dbReference type="Google" id="ProtNLM"/>
    </source>
</evidence>
<dbReference type="InterPro" id="IPR010679">
    <property type="entry name" value="DUF1254"/>
</dbReference>
<accession>A0NZW7</accession>
<dbReference type="Pfam" id="PF06863">
    <property type="entry name" value="DUF1254"/>
    <property type="match status" value="1"/>
</dbReference>
<protein>
    <recommendedName>
        <fullName evidence="5">DUF1254 domain-containing protein</fullName>
    </recommendedName>
</protein>
<evidence type="ECO:0000259" key="1">
    <source>
        <dbReference type="Pfam" id="PF06742"/>
    </source>
</evidence>
<dbReference type="EMBL" id="AAUW01000019">
    <property type="protein sequence ID" value="EAV41684.1"/>
    <property type="molecule type" value="Genomic_DNA"/>
</dbReference>